<keyword evidence="7 8" id="KW-0066">ATP synthesis</keyword>
<dbReference type="Gene3D" id="3.30.2320.30">
    <property type="entry name" value="ATP synthase, E subunit, C-terminal"/>
    <property type="match status" value="1"/>
</dbReference>
<dbReference type="InterPro" id="IPR002842">
    <property type="entry name" value="ATPase_V1_Esu"/>
</dbReference>
<dbReference type="GO" id="GO:0005886">
    <property type="term" value="C:plasma membrane"/>
    <property type="evidence" value="ECO:0007669"/>
    <property type="project" value="UniProtKB-SubCell"/>
</dbReference>
<dbReference type="GO" id="GO:0046933">
    <property type="term" value="F:proton-transporting ATP synthase activity, rotational mechanism"/>
    <property type="evidence" value="ECO:0007669"/>
    <property type="project" value="UniProtKB-UniRule"/>
</dbReference>
<dbReference type="GO" id="GO:0042777">
    <property type="term" value="P:proton motive force-driven plasma membrane ATP synthesis"/>
    <property type="evidence" value="ECO:0007669"/>
    <property type="project" value="UniProtKB-UniRule"/>
</dbReference>
<keyword evidence="6 8" id="KW-0472">Membrane</keyword>
<sequence length="195" mass="22626">MEFEKLLDKSIEKVREEVKTELKKGLDEAQKLINDGHGKILQEYTQKINDLINKTKEEIEGEKARLEVENKRVLLSEKEYWINKVYERVLEKINNIIKTKEYKDAIENILSREIKEAGEGEKITIYCSPNDKPLIEKIVNKNKNAMVKVDEKMLGGIRIYYEGSGLTKDFSLKLILDQVFDSMRGKISDILFGGK</sequence>
<evidence type="ECO:0000313" key="11">
    <source>
        <dbReference type="Proteomes" id="UP001432202"/>
    </source>
</evidence>
<evidence type="ECO:0000256" key="5">
    <source>
        <dbReference type="ARBA" id="ARBA00023065"/>
    </source>
</evidence>
<keyword evidence="3 8" id="KW-1003">Cell membrane</keyword>
<comment type="subunit">
    <text evidence="8">Has multiple subunits with at least A(3), B(3), C, D, E, F, H, I and proteolipid K(x).</text>
</comment>
<dbReference type="GO" id="GO:0005524">
    <property type="term" value="F:ATP binding"/>
    <property type="evidence" value="ECO:0007669"/>
    <property type="project" value="UniProtKB-UniRule"/>
</dbReference>
<evidence type="ECO:0000256" key="4">
    <source>
        <dbReference type="ARBA" id="ARBA00022781"/>
    </source>
</evidence>
<proteinExistence type="inferred from homology"/>
<keyword evidence="2 8" id="KW-0813">Transport</keyword>
<dbReference type="SUPFAM" id="SSF160527">
    <property type="entry name" value="V-type ATPase subunit E-like"/>
    <property type="match status" value="1"/>
</dbReference>
<evidence type="ECO:0000256" key="2">
    <source>
        <dbReference type="ARBA" id="ARBA00022448"/>
    </source>
</evidence>
<evidence type="ECO:0000313" key="10">
    <source>
        <dbReference type="EMBL" id="WWQ60217.1"/>
    </source>
</evidence>
<keyword evidence="11" id="KW-1185">Reference proteome</keyword>
<dbReference type="RefSeq" id="WP_338600634.1">
    <property type="nucleotide sequence ID" value="NZ_CP146016.1"/>
</dbReference>
<dbReference type="GeneID" id="89337568"/>
<name>A0AAX4L0B6_9CREN</name>
<comment type="similarity">
    <text evidence="1 8">Belongs to the V-ATPase E subunit family.</text>
</comment>
<gene>
    <name evidence="8" type="primary">atpE</name>
    <name evidence="10" type="ORF">V6M85_12325</name>
</gene>
<dbReference type="HAMAP" id="MF_00311">
    <property type="entry name" value="ATP_synth_E_arch"/>
    <property type="match status" value="1"/>
</dbReference>
<evidence type="ECO:0000256" key="1">
    <source>
        <dbReference type="ARBA" id="ARBA00005901"/>
    </source>
</evidence>
<evidence type="ECO:0000256" key="3">
    <source>
        <dbReference type="ARBA" id="ARBA00022475"/>
    </source>
</evidence>
<keyword evidence="4 8" id="KW-0375">Hydrogen ion transport</keyword>
<dbReference type="Proteomes" id="UP001432202">
    <property type="component" value="Chromosome"/>
</dbReference>
<comment type="function">
    <text evidence="8">Component of the A-type ATP synthase that produces ATP from ADP in the presence of a proton gradient across the membrane.</text>
</comment>
<evidence type="ECO:0000256" key="8">
    <source>
        <dbReference type="HAMAP-Rule" id="MF_00311"/>
    </source>
</evidence>
<dbReference type="Pfam" id="PF01991">
    <property type="entry name" value="vATP-synt_E"/>
    <property type="match status" value="1"/>
</dbReference>
<dbReference type="EMBL" id="CP146016">
    <property type="protein sequence ID" value="WWQ60217.1"/>
    <property type="molecule type" value="Genomic_DNA"/>
</dbReference>
<dbReference type="GO" id="GO:0033178">
    <property type="term" value="C:proton-transporting two-sector ATPase complex, catalytic domain"/>
    <property type="evidence" value="ECO:0007669"/>
    <property type="project" value="InterPro"/>
</dbReference>
<dbReference type="GO" id="GO:0046961">
    <property type="term" value="F:proton-transporting ATPase activity, rotational mechanism"/>
    <property type="evidence" value="ECO:0007669"/>
    <property type="project" value="InterPro"/>
</dbReference>
<evidence type="ECO:0000256" key="9">
    <source>
        <dbReference type="SAM" id="Coils"/>
    </source>
</evidence>
<dbReference type="AlphaFoldDB" id="A0AAX4L0B6"/>
<protein>
    <recommendedName>
        <fullName evidence="8">A-type ATP synthase subunit E</fullName>
    </recommendedName>
</protein>
<accession>A0AAX4L0B6</accession>
<comment type="subcellular location">
    <subcellularLocation>
        <location evidence="8">Cell membrane</location>
        <topology evidence="8">Peripheral membrane protein</topology>
    </subcellularLocation>
</comment>
<feature type="coiled-coil region" evidence="9">
    <location>
        <begin position="15"/>
        <end position="76"/>
    </location>
</feature>
<evidence type="ECO:0000256" key="7">
    <source>
        <dbReference type="ARBA" id="ARBA00023310"/>
    </source>
</evidence>
<keyword evidence="5 8" id="KW-0406">Ion transport</keyword>
<reference evidence="10 11" key="1">
    <citation type="submission" date="2024-02" db="EMBL/GenBank/DDBJ databases">
        <title>STSV induces naive adaptation in Sulfolobus.</title>
        <authorList>
            <person name="Xiang X."/>
            <person name="Song M."/>
        </authorList>
    </citation>
    <scope>NUCLEOTIDE SEQUENCE [LARGE SCALE GENOMIC DNA]</scope>
    <source>
        <strain evidence="10 11">RT2</strain>
    </source>
</reference>
<evidence type="ECO:0000256" key="6">
    <source>
        <dbReference type="ARBA" id="ARBA00023136"/>
    </source>
</evidence>
<keyword evidence="9" id="KW-0175">Coiled coil</keyword>
<dbReference type="InterPro" id="IPR038495">
    <property type="entry name" value="ATPase_E_C"/>
</dbReference>
<organism evidence="10 11">
    <name type="scientific">Sulfolobus tengchongensis</name>
    <dbReference type="NCBI Taxonomy" id="207809"/>
    <lineage>
        <taxon>Archaea</taxon>
        <taxon>Thermoproteota</taxon>
        <taxon>Thermoprotei</taxon>
        <taxon>Sulfolobales</taxon>
        <taxon>Sulfolobaceae</taxon>
        <taxon>Sulfolobus</taxon>
    </lineage>
</organism>